<dbReference type="RefSeq" id="XP_056041601.1">
    <property type="nucleotide sequence ID" value="XM_056189421.1"/>
</dbReference>
<dbReference type="AlphaFoldDB" id="A0AAD7QNP2"/>
<dbReference type="GeneID" id="80884587"/>
<organism evidence="1 2">
    <name type="scientific">Lipomyces tetrasporus</name>
    <dbReference type="NCBI Taxonomy" id="54092"/>
    <lineage>
        <taxon>Eukaryota</taxon>
        <taxon>Fungi</taxon>
        <taxon>Dikarya</taxon>
        <taxon>Ascomycota</taxon>
        <taxon>Saccharomycotina</taxon>
        <taxon>Lipomycetes</taxon>
        <taxon>Lipomycetales</taxon>
        <taxon>Lipomycetaceae</taxon>
        <taxon>Lipomyces</taxon>
    </lineage>
</organism>
<accession>A0AAD7QNP2</accession>
<keyword evidence="2" id="KW-1185">Reference proteome</keyword>
<gene>
    <name evidence="1" type="ORF">POJ06DRAFT_270129</name>
</gene>
<name>A0AAD7QNP2_9ASCO</name>
<evidence type="ECO:0000313" key="2">
    <source>
        <dbReference type="Proteomes" id="UP001217417"/>
    </source>
</evidence>
<comment type="caution">
    <text evidence="1">The sequence shown here is derived from an EMBL/GenBank/DDBJ whole genome shotgun (WGS) entry which is preliminary data.</text>
</comment>
<reference evidence="1" key="1">
    <citation type="submission" date="2023-03" db="EMBL/GenBank/DDBJ databases">
        <title>Near-Complete genome sequence of Lipomyces tetrasporous NRRL Y-64009, an oleaginous yeast capable of growing on lignocellulosic hydrolysates.</title>
        <authorList>
            <consortium name="Lawrence Berkeley National Laboratory"/>
            <person name="Jagtap S.S."/>
            <person name="Liu J.-J."/>
            <person name="Walukiewicz H.E."/>
            <person name="Pangilinan J."/>
            <person name="Lipzen A."/>
            <person name="Ahrendt S."/>
            <person name="Koriabine M."/>
            <person name="Cobaugh K."/>
            <person name="Salamov A."/>
            <person name="Yoshinaga Y."/>
            <person name="Ng V."/>
            <person name="Daum C."/>
            <person name="Grigoriev I.V."/>
            <person name="Slininger P.J."/>
            <person name="Dien B.S."/>
            <person name="Jin Y.-S."/>
            <person name="Rao C.V."/>
        </authorList>
    </citation>
    <scope>NUCLEOTIDE SEQUENCE</scope>
    <source>
        <strain evidence="1">NRRL Y-64009</strain>
    </source>
</reference>
<sequence length="76" mass="8649">MELSSSQIDYTVIDPSKKWQMLRTHYRYAFWGLPSFARSYSAVLTKMHLALWTSIGSMMLGLDYVAGGQLASLEKL</sequence>
<proteinExistence type="predicted"/>
<dbReference type="Proteomes" id="UP001217417">
    <property type="component" value="Unassembled WGS sequence"/>
</dbReference>
<protein>
    <submittedName>
        <fullName evidence="1">Uncharacterized protein</fullName>
    </submittedName>
</protein>
<dbReference type="EMBL" id="JARPMG010000009">
    <property type="protein sequence ID" value="KAJ8098151.1"/>
    <property type="molecule type" value="Genomic_DNA"/>
</dbReference>
<evidence type="ECO:0000313" key="1">
    <source>
        <dbReference type="EMBL" id="KAJ8098151.1"/>
    </source>
</evidence>